<accession>A0ABT4J8N6</accession>
<dbReference type="InterPro" id="IPR001584">
    <property type="entry name" value="Integrase_cat-core"/>
</dbReference>
<dbReference type="Pfam" id="PF13333">
    <property type="entry name" value="rve_2"/>
    <property type="match status" value="1"/>
</dbReference>
<dbReference type="Gene3D" id="1.10.10.10">
    <property type="entry name" value="Winged helix-like DNA-binding domain superfamily/Winged helix DNA-binding domain"/>
    <property type="match status" value="1"/>
</dbReference>
<dbReference type="InterPro" id="IPR036397">
    <property type="entry name" value="RNaseH_sf"/>
</dbReference>
<gene>
    <name evidence="2" type="ORF">OU682_17985</name>
</gene>
<dbReference type="Proteomes" id="UP001149822">
    <property type="component" value="Unassembled WGS sequence"/>
</dbReference>
<dbReference type="InterPro" id="IPR002514">
    <property type="entry name" value="Transposase_8"/>
</dbReference>
<dbReference type="InterPro" id="IPR048020">
    <property type="entry name" value="Transpos_IS3"/>
</dbReference>
<reference evidence="2" key="1">
    <citation type="submission" date="2022-12" db="EMBL/GenBank/DDBJ databases">
        <title>Paracoccus sp. EF6 isolated from a lake water.</title>
        <authorList>
            <person name="Liu H."/>
        </authorList>
    </citation>
    <scope>NUCLEOTIDE SEQUENCE</scope>
    <source>
        <strain evidence="2">EF6</strain>
    </source>
</reference>
<dbReference type="SUPFAM" id="SSF48295">
    <property type="entry name" value="TrpR-like"/>
    <property type="match status" value="1"/>
</dbReference>
<evidence type="ECO:0000313" key="3">
    <source>
        <dbReference type="Proteomes" id="UP001149822"/>
    </source>
</evidence>
<proteinExistence type="predicted"/>
<sequence length="378" mass="43839">MTKRKRYSAEFKAKVALEAIREELTTAELAKKYDIHPTMITGWKRTAIENMASAFDGKTAAEPAISDQEVEKLHAKIGRLVVERGFFVRSLQSHSRHRRQKAVKRDHPDLSVRRQCSLLSLARSGLYYQPRGESAENLKFMAIIDSQFLETPWYGSWQMARHMQREGYGCGRHRVRRLMKLMRLVPIYQEPKTSKKHPEHKIHPYLLTGLAITRPNQVWRTDISYIPMRRGFLYLVAIMDWHSRKVLSWRLSNSMDASFCVDALKEALAKYGPPEICNSDQGSQFTSTEFTHVLLDAKVKISMDGRGRWIDNRMIERLWRSLKYECVYLNAFETGSEARRGIGAWISYYNEKRPHSSHGLLTPDEAYDTANQNLRNAA</sequence>
<feature type="domain" description="Integrase catalytic" evidence="1">
    <location>
        <begin position="211"/>
        <end position="371"/>
    </location>
</feature>
<dbReference type="InterPro" id="IPR036388">
    <property type="entry name" value="WH-like_DNA-bd_sf"/>
</dbReference>
<dbReference type="InterPro" id="IPR010921">
    <property type="entry name" value="Trp_repressor/repl_initiator"/>
</dbReference>
<dbReference type="Pfam" id="PF01527">
    <property type="entry name" value="HTH_Tnp_1"/>
    <property type="match status" value="1"/>
</dbReference>
<comment type="caution">
    <text evidence="2">The sequence shown here is derived from an EMBL/GenBank/DDBJ whole genome shotgun (WGS) entry which is preliminary data.</text>
</comment>
<dbReference type="PANTHER" id="PTHR46889:SF4">
    <property type="entry name" value="TRANSPOSASE INSO FOR INSERTION SEQUENCE ELEMENT IS911B-RELATED"/>
    <property type="match status" value="1"/>
</dbReference>
<evidence type="ECO:0000259" key="1">
    <source>
        <dbReference type="PROSITE" id="PS50994"/>
    </source>
</evidence>
<dbReference type="InterPro" id="IPR012337">
    <property type="entry name" value="RNaseH-like_sf"/>
</dbReference>
<dbReference type="Pfam" id="PF00665">
    <property type="entry name" value="rve"/>
    <property type="match status" value="1"/>
</dbReference>
<dbReference type="Pfam" id="PF13276">
    <property type="entry name" value="HTH_21"/>
    <property type="match status" value="1"/>
</dbReference>
<dbReference type="NCBIfam" id="NF033516">
    <property type="entry name" value="transpos_IS3"/>
    <property type="match status" value="1"/>
</dbReference>
<dbReference type="SUPFAM" id="SSF53098">
    <property type="entry name" value="Ribonuclease H-like"/>
    <property type="match status" value="1"/>
</dbReference>
<dbReference type="InterPro" id="IPR050900">
    <property type="entry name" value="Transposase_IS3/IS150/IS904"/>
</dbReference>
<dbReference type="Gene3D" id="3.30.420.10">
    <property type="entry name" value="Ribonuclease H-like superfamily/Ribonuclease H"/>
    <property type="match status" value="1"/>
</dbReference>
<organism evidence="2 3">
    <name type="scientific">Paracoccus benzoatiresistens</name>
    <dbReference type="NCBI Taxonomy" id="2997341"/>
    <lineage>
        <taxon>Bacteria</taxon>
        <taxon>Pseudomonadati</taxon>
        <taxon>Pseudomonadota</taxon>
        <taxon>Alphaproteobacteria</taxon>
        <taxon>Rhodobacterales</taxon>
        <taxon>Paracoccaceae</taxon>
        <taxon>Paracoccus</taxon>
    </lineage>
</organism>
<evidence type="ECO:0000313" key="2">
    <source>
        <dbReference type="EMBL" id="MCZ0963499.1"/>
    </source>
</evidence>
<protein>
    <submittedName>
        <fullName evidence="2">IS3 family transposase</fullName>
    </submittedName>
</protein>
<name>A0ABT4J8N6_9RHOB</name>
<dbReference type="EMBL" id="JAPTYD010000040">
    <property type="protein sequence ID" value="MCZ0963499.1"/>
    <property type="molecule type" value="Genomic_DNA"/>
</dbReference>
<keyword evidence="3" id="KW-1185">Reference proteome</keyword>
<dbReference type="PROSITE" id="PS50994">
    <property type="entry name" value="INTEGRASE"/>
    <property type="match status" value="1"/>
</dbReference>
<dbReference type="PANTHER" id="PTHR46889">
    <property type="entry name" value="TRANSPOSASE INSF FOR INSERTION SEQUENCE IS3B-RELATED"/>
    <property type="match status" value="1"/>
</dbReference>
<dbReference type="InterPro" id="IPR025948">
    <property type="entry name" value="HTH-like_dom"/>
</dbReference>
<dbReference type="RefSeq" id="WP_268943586.1">
    <property type="nucleotide sequence ID" value="NZ_JAPTYD010000040.1"/>
</dbReference>